<dbReference type="FunFam" id="3.40.30.10:FF:000058">
    <property type="entry name" value="Glutathione S-transferase, omega"/>
    <property type="match status" value="1"/>
</dbReference>
<dbReference type="GO" id="GO:0016491">
    <property type="term" value="F:oxidoreductase activity"/>
    <property type="evidence" value="ECO:0007669"/>
    <property type="project" value="UniProtKB-KW"/>
</dbReference>
<reference evidence="5 6" key="1">
    <citation type="submission" date="2020-04" db="EMBL/GenBank/DDBJ databases">
        <authorList>
            <person name="De Canck E."/>
        </authorList>
    </citation>
    <scope>NUCLEOTIDE SEQUENCE [LARGE SCALE GENOMIC DNA]</scope>
    <source>
        <strain evidence="5 6">LMG 29542</strain>
    </source>
</reference>
<dbReference type="PANTHER" id="PTHR32419">
    <property type="entry name" value="GLUTATHIONYL-HYDROQUINONE REDUCTASE"/>
    <property type="match status" value="1"/>
</dbReference>
<dbReference type="InterPro" id="IPR047047">
    <property type="entry name" value="GST_Omega-like_C"/>
</dbReference>
<dbReference type="SUPFAM" id="SSF52833">
    <property type="entry name" value="Thioredoxin-like"/>
    <property type="match status" value="1"/>
</dbReference>
<name>A0A6J5DRV5_9BURK</name>
<evidence type="ECO:0000313" key="6">
    <source>
        <dbReference type="Proteomes" id="UP000494363"/>
    </source>
</evidence>
<dbReference type="Gene3D" id="1.20.1050.10">
    <property type="match status" value="1"/>
</dbReference>
<evidence type="ECO:0000256" key="3">
    <source>
        <dbReference type="PIRSR" id="PIRSR015753-3"/>
    </source>
</evidence>
<dbReference type="PANTHER" id="PTHR32419:SF6">
    <property type="entry name" value="GLUTATHIONE S-TRANSFERASE OMEGA-LIKE 1-RELATED"/>
    <property type="match status" value="1"/>
</dbReference>
<feature type="site" description="Lowers pKa of active site Cys" evidence="3">
    <location>
        <position position="252"/>
    </location>
</feature>
<dbReference type="InterPro" id="IPR004045">
    <property type="entry name" value="Glutathione_S-Trfase_N"/>
</dbReference>
<organism evidence="5 6">
    <name type="scientific">Paraburkholderia humisilvae</name>
    <dbReference type="NCBI Taxonomy" id="627669"/>
    <lineage>
        <taxon>Bacteria</taxon>
        <taxon>Pseudomonadati</taxon>
        <taxon>Pseudomonadota</taxon>
        <taxon>Betaproteobacteria</taxon>
        <taxon>Burkholderiales</taxon>
        <taxon>Burkholderiaceae</taxon>
        <taxon>Paraburkholderia</taxon>
    </lineage>
</organism>
<dbReference type="FunFam" id="1.20.1050.10:FF:000019">
    <property type="entry name" value="Glutathione S-transferase, omega"/>
    <property type="match status" value="1"/>
</dbReference>
<dbReference type="SUPFAM" id="SSF47616">
    <property type="entry name" value="GST C-terminal domain-like"/>
    <property type="match status" value="1"/>
</dbReference>
<feature type="domain" description="GST C-terminal" evidence="4">
    <location>
        <begin position="171"/>
        <end position="298"/>
    </location>
</feature>
<feature type="binding site" evidence="2">
    <location>
        <position position="96"/>
    </location>
    <ligand>
        <name>glutathione</name>
        <dbReference type="ChEBI" id="CHEBI:57925"/>
    </ligand>
</feature>
<protein>
    <submittedName>
        <fullName evidence="5">Glutathionyl-hydroquinone reductase YqjG</fullName>
        <ecNumber evidence="5">1.8.5.7</ecNumber>
    </submittedName>
</protein>
<accession>A0A6J5DRV5</accession>
<dbReference type="CDD" id="cd03190">
    <property type="entry name" value="GST_C_Omega_like"/>
    <property type="match status" value="1"/>
</dbReference>
<dbReference type="SFLD" id="SFLDG01148">
    <property type="entry name" value="Xi_(cytGST)"/>
    <property type="match status" value="1"/>
</dbReference>
<feature type="site" description="Lowers pKa of active site Cys" evidence="3">
    <location>
        <position position="295"/>
    </location>
</feature>
<dbReference type="InterPro" id="IPR036282">
    <property type="entry name" value="Glutathione-S-Trfase_C_sf"/>
</dbReference>
<gene>
    <name evidence="5" type="primary">yqjG</name>
    <name evidence="5" type="ORF">LMG29542_02806</name>
</gene>
<feature type="binding site" evidence="2">
    <location>
        <begin position="147"/>
        <end position="148"/>
    </location>
    <ligand>
        <name>glutathione</name>
        <dbReference type="ChEBI" id="CHEBI:57925"/>
    </ligand>
</feature>
<dbReference type="GO" id="GO:0005737">
    <property type="term" value="C:cytoplasm"/>
    <property type="evidence" value="ECO:0007669"/>
    <property type="project" value="TreeGrafter"/>
</dbReference>
<feature type="binding site" evidence="2">
    <location>
        <begin position="129"/>
        <end position="132"/>
    </location>
    <ligand>
        <name>glutathione</name>
        <dbReference type="ChEBI" id="CHEBI:57925"/>
    </ligand>
</feature>
<evidence type="ECO:0000256" key="2">
    <source>
        <dbReference type="PIRSR" id="PIRSR015753-2"/>
    </source>
</evidence>
<dbReference type="GO" id="GO:0004364">
    <property type="term" value="F:glutathione transferase activity"/>
    <property type="evidence" value="ECO:0007669"/>
    <property type="project" value="InterPro"/>
</dbReference>
<dbReference type="SFLD" id="SFLDG01206">
    <property type="entry name" value="Xi.1"/>
    <property type="match status" value="1"/>
</dbReference>
<dbReference type="InterPro" id="IPR040079">
    <property type="entry name" value="Glutathione_S-Trfase"/>
</dbReference>
<dbReference type="InterPro" id="IPR036249">
    <property type="entry name" value="Thioredoxin-like_sf"/>
</dbReference>
<dbReference type="SFLD" id="SFLDS00019">
    <property type="entry name" value="Glutathione_Transferase_(cytos"/>
    <property type="match status" value="1"/>
</dbReference>
<dbReference type="Proteomes" id="UP000494363">
    <property type="component" value="Unassembled WGS sequence"/>
</dbReference>
<dbReference type="RefSeq" id="WP_175227054.1">
    <property type="nucleotide sequence ID" value="NZ_CADIKH010000011.1"/>
</dbReference>
<dbReference type="EC" id="1.8.5.7" evidence="5"/>
<keyword evidence="5" id="KW-0560">Oxidoreductase</keyword>
<dbReference type="InterPro" id="IPR016639">
    <property type="entry name" value="GST_Omega/GSH"/>
</dbReference>
<keyword evidence="6" id="KW-1185">Reference proteome</keyword>
<dbReference type="InterPro" id="IPR010987">
    <property type="entry name" value="Glutathione-S-Trfase_C-like"/>
</dbReference>
<dbReference type="Pfam" id="PF13409">
    <property type="entry name" value="GST_N_2"/>
    <property type="match status" value="1"/>
</dbReference>
<dbReference type="PIRSF" id="PIRSF015753">
    <property type="entry name" value="GST"/>
    <property type="match status" value="1"/>
</dbReference>
<dbReference type="PROSITE" id="PS50405">
    <property type="entry name" value="GST_CTER"/>
    <property type="match status" value="1"/>
</dbReference>
<feature type="active site" description="Proton donor/acceptor" evidence="1">
    <location>
        <position position="194"/>
    </location>
</feature>
<dbReference type="Pfam" id="PF13410">
    <property type="entry name" value="GST_C_2"/>
    <property type="match status" value="1"/>
</dbReference>
<dbReference type="EMBL" id="CADIKH010000011">
    <property type="protein sequence ID" value="CAB3756204.1"/>
    <property type="molecule type" value="Genomic_DNA"/>
</dbReference>
<proteinExistence type="predicted"/>
<evidence type="ECO:0000259" key="4">
    <source>
        <dbReference type="PROSITE" id="PS50405"/>
    </source>
</evidence>
<sequence length="337" mass="37708">MGLLIDGKWHDRWYDTAATGGRFVRKDAAFRNWVTPDGAAGPSGRAGFDAQAGRYHLYVSLACPWAHRTLIMRALKGLEAAISVSTVHWLMLEDGWTFADGPGVVPDDVNGARLLRDIYTAADPVYTGRVTVPILWDKQQRTIVSNESSEIIRMLNSAFDALGAQAGDYYPAALREEIDVINARVYDTVNNGVYKAGFATTQHAYEEAVVPLFDTLDWLEARLTTRRFLTGDRLTEADIRLFTTLIRFDAVYVGHFKCNVRRIADYPNLSAFTRDVYQHPGIAATVNFEHIKRHYYESHRTINPTGIVPHGPLLDFAAPHDRERLARVVPASSTAAR</sequence>
<evidence type="ECO:0000313" key="5">
    <source>
        <dbReference type="EMBL" id="CAB3756204.1"/>
    </source>
</evidence>
<feature type="active site" description="Nucleophile" evidence="1">
    <location>
        <position position="63"/>
    </location>
</feature>
<evidence type="ECO:0000256" key="1">
    <source>
        <dbReference type="PIRSR" id="PIRSR015753-1"/>
    </source>
</evidence>
<dbReference type="Gene3D" id="3.40.30.10">
    <property type="entry name" value="Glutaredoxin"/>
    <property type="match status" value="1"/>
</dbReference>
<dbReference type="AlphaFoldDB" id="A0A6J5DRV5"/>